<dbReference type="OMA" id="QFFEISE"/>
<accession>A0A8S1Q1B6</accession>
<evidence type="ECO:0000313" key="2">
    <source>
        <dbReference type="Proteomes" id="UP000688137"/>
    </source>
</evidence>
<dbReference type="Proteomes" id="UP000688137">
    <property type="component" value="Unassembled WGS sequence"/>
</dbReference>
<gene>
    <name evidence="1" type="ORF">PPRIM_AZ9-3.1.T1370149</name>
</gene>
<keyword evidence="2" id="KW-1185">Reference proteome</keyword>
<organism evidence="1 2">
    <name type="scientific">Paramecium primaurelia</name>
    <dbReference type="NCBI Taxonomy" id="5886"/>
    <lineage>
        <taxon>Eukaryota</taxon>
        <taxon>Sar</taxon>
        <taxon>Alveolata</taxon>
        <taxon>Ciliophora</taxon>
        <taxon>Intramacronucleata</taxon>
        <taxon>Oligohymenophorea</taxon>
        <taxon>Peniculida</taxon>
        <taxon>Parameciidae</taxon>
        <taxon>Paramecium</taxon>
    </lineage>
</organism>
<protein>
    <submittedName>
        <fullName evidence="1">Uncharacterized protein</fullName>
    </submittedName>
</protein>
<comment type="caution">
    <text evidence="1">The sequence shown here is derived from an EMBL/GenBank/DDBJ whole genome shotgun (WGS) entry which is preliminary data.</text>
</comment>
<dbReference type="EMBL" id="CAJJDM010000140">
    <property type="protein sequence ID" value="CAD8108618.1"/>
    <property type="molecule type" value="Genomic_DNA"/>
</dbReference>
<reference evidence="1" key="1">
    <citation type="submission" date="2021-01" db="EMBL/GenBank/DDBJ databases">
        <authorList>
            <consortium name="Genoscope - CEA"/>
            <person name="William W."/>
        </authorList>
    </citation>
    <scope>NUCLEOTIDE SEQUENCE</scope>
</reference>
<evidence type="ECO:0000313" key="1">
    <source>
        <dbReference type="EMBL" id="CAD8108618.1"/>
    </source>
</evidence>
<proteinExistence type="predicted"/>
<sequence>MSKKLKEFLNLDYQIHNKCLSYQAIRIKTDHPKMDFIYLIWKMGLQRNNYLWSLESLDKLAMLNYTDINSLGNQSIMHSYIFHHKKKQGKQKRQ</sequence>
<name>A0A8S1Q1B6_PARPR</name>
<dbReference type="AlphaFoldDB" id="A0A8S1Q1B6"/>